<name>A0AAU7LSP0_9BURK</name>
<gene>
    <name evidence="3" type="ORF">ABLV49_02605</name>
</gene>
<evidence type="ECO:0000256" key="1">
    <source>
        <dbReference type="SAM" id="MobiDB-lite"/>
    </source>
</evidence>
<dbReference type="RefSeq" id="WP_349280059.1">
    <property type="nucleotide sequence ID" value="NZ_CBCSCU010000039.1"/>
</dbReference>
<evidence type="ECO:0000256" key="2">
    <source>
        <dbReference type="SAM" id="SignalP"/>
    </source>
</evidence>
<dbReference type="InterPro" id="IPR016187">
    <property type="entry name" value="CTDL_fold"/>
</dbReference>
<evidence type="ECO:0000313" key="3">
    <source>
        <dbReference type="EMBL" id="XBP70722.1"/>
    </source>
</evidence>
<feature type="region of interest" description="Disordered" evidence="1">
    <location>
        <begin position="196"/>
        <end position="226"/>
    </location>
</feature>
<keyword evidence="2" id="KW-0732">Signal</keyword>
<dbReference type="SUPFAM" id="SSF56436">
    <property type="entry name" value="C-type lectin-like"/>
    <property type="match status" value="1"/>
</dbReference>
<feature type="signal peptide" evidence="2">
    <location>
        <begin position="1"/>
        <end position="34"/>
    </location>
</feature>
<protein>
    <submittedName>
        <fullName evidence="3">Lectin</fullName>
    </submittedName>
</protein>
<feature type="region of interest" description="Disordered" evidence="1">
    <location>
        <begin position="159"/>
        <end position="183"/>
    </location>
</feature>
<accession>A0AAU7LSP0</accession>
<dbReference type="EMBL" id="CP157675">
    <property type="protein sequence ID" value="XBP70722.1"/>
    <property type="molecule type" value="Genomic_DNA"/>
</dbReference>
<sequence length="248" mass="25720">MTPSFKTSRFKASKTRTAAWVFAAVAAVPLFALAQSANPPPPAPVSAAEAAKLFSFFITSQGAGKGADLGGLAGADAHCQKLASAVGAGNKTWHAYLSTQAGGGQTAVNARDRIGQGPWYNTRGAVVAKDLAHLHGDTLETARLGNNLSWATAFSEKNEPVKRAGDKPNEHDILTGSQPDGRAYTDDADHTCKNYTSSAPDGSAQLGHFDRTGGGNTSWNSTHRSRGCGQDNLVSTGGAGLLYCFAVN</sequence>
<proteinExistence type="predicted"/>
<organism evidence="3">
    <name type="scientific">Polaromonas hydrogenivorans</name>
    <dbReference type="NCBI Taxonomy" id="335476"/>
    <lineage>
        <taxon>Bacteria</taxon>
        <taxon>Pseudomonadati</taxon>
        <taxon>Pseudomonadota</taxon>
        <taxon>Betaproteobacteria</taxon>
        <taxon>Burkholderiales</taxon>
        <taxon>Comamonadaceae</taxon>
        <taxon>Polaromonas</taxon>
    </lineage>
</organism>
<reference evidence="3" key="1">
    <citation type="submission" date="2024-05" db="EMBL/GenBank/DDBJ databases">
        <authorList>
            <person name="Bunk B."/>
            <person name="Swiderski J."/>
            <person name="Sproer C."/>
            <person name="Thiel V."/>
        </authorList>
    </citation>
    <scope>NUCLEOTIDE SEQUENCE</scope>
    <source>
        <strain evidence="3">DSM 17735</strain>
    </source>
</reference>
<feature type="chain" id="PRO_5043829094" evidence="2">
    <location>
        <begin position="35"/>
        <end position="248"/>
    </location>
</feature>
<dbReference type="AlphaFoldDB" id="A0AAU7LSP0"/>
<dbReference type="InterPro" id="IPR016186">
    <property type="entry name" value="C-type_lectin-like/link_sf"/>
</dbReference>
<feature type="compositionally biased region" description="Basic and acidic residues" evidence="1">
    <location>
        <begin position="159"/>
        <end position="173"/>
    </location>
</feature>
<dbReference type="Gene3D" id="3.10.100.10">
    <property type="entry name" value="Mannose-Binding Protein A, subunit A"/>
    <property type="match status" value="1"/>
</dbReference>